<dbReference type="EMBL" id="JBHTHR010000143">
    <property type="protein sequence ID" value="MFD0801070.1"/>
    <property type="molecule type" value="Genomic_DNA"/>
</dbReference>
<comment type="caution">
    <text evidence="2">The sequence shown here is derived from an EMBL/GenBank/DDBJ whole genome shotgun (WGS) entry which is preliminary data.</text>
</comment>
<proteinExistence type="predicted"/>
<gene>
    <name evidence="2" type="ORF">ACFQZU_07035</name>
</gene>
<sequence>MTEILVPLVISTNAVATGVFAGTLLGGVPLLLALPPDRYIHAHGFLATRYDPFMPLTLATTVVLDAALAGLVQDPAGRLLFGSAGAVLVSVMAVSLIKTVPINKWVVGLDPEALPEDWERRDPRPKWQRWNAVRSYLCAIGLAVNLAAAIVA</sequence>
<dbReference type="InterPro" id="IPR013901">
    <property type="entry name" value="Anthrone_oxy"/>
</dbReference>
<reference evidence="3" key="1">
    <citation type="journal article" date="2019" name="Int. J. Syst. Evol. Microbiol.">
        <title>The Global Catalogue of Microorganisms (GCM) 10K type strain sequencing project: providing services to taxonomists for standard genome sequencing and annotation.</title>
        <authorList>
            <consortium name="The Broad Institute Genomics Platform"/>
            <consortium name="The Broad Institute Genome Sequencing Center for Infectious Disease"/>
            <person name="Wu L."/>
            <person name="Ma J."/>
        </authorList>
    </citation>
    <scope>NUCLEOTIDE SEQUENCE [LARGE SCALE GENOMIC DNA]</scope>
    <source>
        <strain evidence="3">CCUG 63369</strain>
    </source>
</reference>
<evidence type="ECO:0000313" key="2">
    <source>
        <dbReference type="EMBL" id="MFD0801070.1"/>
    </source>
</evidence>
<dbReference type="Pfam" id="PF08592">
    <property type="entry name" value="Anthrone_oxy"/>
    <property type="match status" value="1"/>
</dbReference>
<feature type="transmembrane region" description="Helical" evidence="1">
    <location>
        <begin position="53"/>
        <end position="73"/>
    </location>
</feature>
<organism evidence="2 3">
    <name type="scientific">Streptomonospora algeriensis</name>
    <dbReference type="NCBI Taxonomy" id="995084"/>
    <lineage>
        <taxon>Bacteria</taxon>
        <taxon>Bacillati</taxon>
        <taxon>Actinomycetota</taxon>
        <taxon>Actinomycetes</taxon>
        <taxon>Streptosporangiales</taxon>
        <taxon>Nocardiopsidaceae</taxon>
        <taxon>Streptomonospora</taxon>
    </lineage>
</organism>
<evidence type="ECO:0000256" key="1">
    <source>
        <dbReference type="SAM" id="Phobius"/>
    </source>
</evidence>
<feature type="transmembrane region" description="Helical" evidence="1">
    <location>
        <begin position="133"/>
        <end position="151"/>
    </location>
</feature>
<dbReference type="Proteomes" id="UP001596956">
    <property type="component" value="Unassembled WGS sequence"/>
</dbReference>
<evidence type="ECO:0000313" key="3">
    <source>
        <dbReference type="Proteomes" id="UP001596956"/>
    </source>
</evidence>
<keyword evidence="1" id="KW-0812">Transmembrane</keyword>
<keyword evidence="3" id="KW-1185">Reference proteome</keyword>
<name>A0ABW3BDC0_9ACTN</name>
<feature type="transmembrane region" description="Helical" evidence="1">
    <location>
        <begin position="6"/>
        <end position="32"/>
    </location>
</feature>
<keyword evidence="1" id="KW-1133">Transmembrane helix</keyword>
<keyword evidence="1" id="KW-0472">Membrane</keyword>
<feature type="transmembrane region" description="Helical" evidence="1">
    <location>
        <begin position="79"/>
        <end position="97"/>
    </location>
</feature>
<protein>
    <submittedName>
        <fullName evidence="2">Anthrone oxygenase family protein</fullName>
    </submittedName>
</protein>
<accession>A0ABW3BDC0</accession>